<evidence type="ECO:0000313" key="10">
    <source>
        <dbReference type="EMBL" id="RVU34792.1"/>
    </source>
</evidence>
<feature type="transmembrane region" description="Helical" evidence="9">
    <location>
        <begin position="107"/>
        <end position="127"/>
    </location>
</feature>
<dbReference type="GO" id="GO:0005886">
    <property type="term" value="C:plasma membrane"/>
    <property type="evidence" value="ECO:0007669"/>
    <property type="project" value="UniProtKB-SubCell"/>
</dbReference>
<evidence type="ECO:0000256" key="5">
    <source>
        <dbReference type="ARBA" id="ARBA00022692"/>
    </source>
</evidence>
<organism evidence="10 11">
    <name type="scientific">Hwanghaeella grinnelliae</name>
    <dbReference type="NCBI Taxonomy" id="2500179"/>
    <lineage>
        <taxon>Bacteria</taxon>
        <taxon>Pseudomonadati</taxon>
        <taxon>Pseudomonadota</taxon>
        <taxon>Alphaproteobacteria</taxon>
        <taxon>Rhodospirillales</taxon>
        <taxon>Rhodospirillaceae</taxon>
        <taxon>Hwanghaeella</taxon>
    </lineage>
</organism>
<evidence type="ECO:0000256" key="9">
    <source>
        <dbReference type="SAM" id="Phobius"/>
    </source>
</evidence>
<evidence type="ECO:0000256" key="4">
    <source>
        <dbReference type="ARBA" id="ARBA00022519"/>
    </source>
</evidence>
<feature type="transmembrane region" description="Helical" evidence="9">
    <location>
        <begin position="12"/>
        <end position="30"/>
    </location>
</feature>
<keyword evidence="11" id="KW-1185">Reference proteome</keyword>
<keyword evidence="7 9" id="KW-0472">Membrane</keyword>
<dbReference type="PANTHER" id="PTHR30574">
    <property type="entry name" value="INNER MEMBRANE PROTEIN YEDE"/>
    <property type="match status" value="1"/>
</dbReference>
<dbReference type="PANTHER" id="PTHR30574:SF1">
    <property type="entry name" value="SULPHUR TRANSPORT DOMAIN-CONTAINING PROTEIN"/>
    <property type="match status" value="1"/>
</dbReference>
<reference evidence="11" key="1">
    <citation type="submission" date="2019-01" db="EMBL/GenBank/DDBJ databases">
        <title>Gri0909 isolated from a small marine red alga.</title>
        <authorList>
            <person name="Kim J."/>
            <person name="Jeong S.E."/>
            <person name="Jeon C.O."/>
        </authorList>
    </citation>
    <scope>NUCLEOTIDE SEQUENCE [LARGE SCALE GENOMIC DNA]</scope>
    <source>
        <strain evidence="11">Gri0909</strain>
    </source>
</reference>
<dbReference type="RefSeq" id="WP_127766952.1">
    <property type="nucleotide sequence ID" value="NZ_SADE01000003.1"/>
</dbReference>
<dbReference type="InterPro" id="IPR007272">
    <property type="entry name" value="Sulf_transp_TsuA/YedE"/>
</dbReference>
<evidence type="ECO:0000256" key="6">
    <source>
        <dbReference type="ARBA" id="ARBA00022989"/>
    </source>
</evidence>
<feature type="transmembrane region" description="Helical" evidence="9">
    <location>
        <begin position="42"/>
        <end position="63"/>
    </location>
</feature>
<keyword evidence="2" id="KW-0813">Transport</keyword>
<evidence type="ECO:0000256" key="8">
    <source>
        <dbReference type="ARBA" id="ARBA00035655"/>
    </source>
</evidence>
<feature type="transmembrane region" description="Helical" evidence="9">
    <location>
        <begin position="75"/>
        <end position="95"/>
    </location>
</feature>
<protein>
    <submittedName>
        <fullName evidence="10">YeeE/YedE family protein</fullName>
    </submittedName>
</protein>
<feature type="transmembrane region" description="Helical" evidence="9">
    <location>
        <begin position="183"/>
        <end position="207"/>
    </location>
</feature>
<dbReference type="EMBL" id="SADE01000003">
    <property type="protein sequence ID" value="RVU34792.1"/>
    <property type="molecule type" value="Genomic_DNA"/>
</dbReference>
<keyword evidence="4" id="KW-0997">Cell inner membrane</keyword>
<sequence length="392" mass="40898">MAVSAETSRSHAKNRFAIVLAVLMAALILLDVGLDQGARKAALFSIGLAMGITLYASSFGFSGSWRAFLSEGHGAGLRGQMLMLAIACLLFFPAIEARELFGHRVGGFVAPVGLSVAVGAFLFGIGMQLGGACASGTLFTVGGGNSRMAITLLFFVIGSVAATHHLGWWLALPSFGPVSVIRIFGAWPALVMALALFGGIAALSVWIEHRKHGRLISHQRDGDALRHPLWRGAWPWIWGAIALALLNYATLALAGRPWGITSAFALWGAQGADTLGIPVGDWDYWQRRTGALSQNLLADTTSLMNFGIMIGALAAAGIAGKFSPGFRIGVRPAAAAVIGGLLLGYGARLAFGCNIGSFFSGTASGSLHGILWLACAGVGNLLALRLRPLFGL</sequence>
<name>A0A3S2W7P4_9PROT</name>
<gene>
    <name evidence="10" type="ORF">EOI86_18270</name>
</gene>
<comment type="subcellular location">
    <subcellularLocation>
        <location evidence="1">Cell inner membrane</location>
        <topology evidence="1">Multi-pass membrane protein</topology>
    </subcellularLocation>
</comment>
<keyword evidence="6 9" id="KW-1133">Transmembrane helix</keyword>
<dbReference type="AlphaFoldDB" id="A0A3S2W7P4"/>
<comment type="similarity">
    <text evidence="8">Belongs to the TsuA/YedE (TC 9.B.102) family.</text>
</comment>
<feature type="transmembrane region" description="Helical" evidence="9">
    <location>
        <begin position="228"/>
        <end position="249"/>
    </location>
</feature>
<proteinExistence type="inferred from homology"/>
<keyword evidence="5 9" id="KW-0812">Transmembrane</keyword>
<evidence type="ECO:0000313" key="11">
    <source>
        <dbReference type="Proteomes" id="UP000287447"/>
    </source>
</evidence>
<accession>A0A3S2W7P4</accession>
<dbReference type="Proteomes" id="UP000287447">
    <property type="component" value="Unassembled WGS sequence"/>
</dbReference>
<feature type="transmembrane region" description="Helical" evidence="9">
    <location>
        <begin position="303"/>
        <end position="322"/>
    </location>
</feature>
<comment type="caution">
    <text evidence="10">The sequence shown here is derived from an EMBL/GenBank/DDBJ whole genome shotgun (WGS) entry which is preliminary data.</text>
</comment>
<feature type="transmembrane region" description="Helical" evidence="9">
    <location>
        <begin position="365"/>
        <end position="384"/>
    </location>
</feature>
<evidence type="ECO:0000256" key="2">
    <source>
        <dbReference type="ARBA" id="ARBA00022448"/>
    </source>
</evidence>
<feature type="transmembrane region" description="Helical" evidence="9">
    <location>
        <begin position="334"/>
        <end position="359"/>
    </location>
</feature>
<keyword evidence="3" id="KW-1003">Cell membrane</keyword>
<dbReference type="Pfam" id="PF04143">
    <property type="entry name" value="Sulf_transp"/>
    <property type="match status" value="1"/>
</dbReference>
<evidence type="ECO:0000256" key="1">
    <source>
        <dbReference type="ARBA" id="ARBA00004429"/>
    </source>
</evidence>
<feature type="transmembrane region" description="Helical" evidence="9">
    <location>
        <begin position="148"/>
        <end position="171"/>
    </location>
</feature>
<evidence type="ECO:0000256" key="3">
    <source>
        <dbReference type="ARBA" id="ARBA00022475"/>
    </source>
</evidence>
<evidence type="ECO:0000256" key="7">
    <source>
        <dbReference type="ARBA" id="ARBA00023136"/>
    </source>
</evidence>
<dbReference type="OrthoDB" id="9794165at2"/>